<dbReference type="CDD" id="cd16914">
    <property type="entry name" value="EcfT"/>
    <property type="match status" value="1"/>
</dbReference>
<comment type="similarity">
    <text evidence="2">Belongs to the CbiQ family.</text>
</comment>
<dbReference type="RefSeq" id="WP_377313762.1">
    <property type="nucleotide sequence ID" value="NZ_JBHUIY010000002.1"/>
</dbReference>
<accession>A0ABW5C8Q8</accession>
<feature type="transmembrane region" description="Helical" evidence="7">
    <location>
        <begin position="59"/>
        <end position="76"/>
    </location>
</feature>
<evidence type="ECO:0000313" key="9">
    <source>
        <dbReference type="Proteomes" id="UP001597296"/>
    </source>
</evidence>
<keyword evidence="5 7" id="KW-1133">Transmembrane helix</keyword>
<keyword evidence="6 7" id="KW-0472">Membrane</keyword>
<dbReference type="Pfam" id="PF02361">
    <property type="entry name" value="CbiQ"/>
    <property type="match status" value="1"/>
</dbReference>
<evidence type="ECO:0000256" key="1">
    <source>
        <dbReference type="ARBA" id="ARBA00004651"/>
    </source>
</evidence>
<dbReference type="EMBL" id="JBHUIY010000002">
    <property type="protein sequence ID" value="MFD2232448.1"/>
    <property type="molecule type" value="Genomic_DNA"/>
</dbReference>
<feature type="transmembrane region" description="Helical" evidence="7">
    <location>
        <begin position="96"/>
        <end position="117"/>
    </location>
</feature>
<evidence type="ECO:0000313" key="8">
    <source>
        <dbReference type="EMBL" id="MFD2232448.1"/>
    </source>
</evidence>
<comment type="subcellular location">
    <subcellularLocation>
        <location evidence="1">Cell membrane</location>
        <topology evidence="1">Multi-pass membrane protein</topology>
    </subcellularLocation>
</comment>
<sequence length="238" mass="24870">MSDLDPRTCLLATLATLATALALHSPGVLAAALALAVGLALLAGVPARQLARRLLQVEGFLLVLLATLPLTMPGPAAVEWGPLALSRPGLERAAEILLRVGLCAVALLTLLGGVEPVRLGHALARLGTPARLVHLLLFAARYVGLIGAEATRLQEALRARAFRPRLSRHAFATLADLIAALLVRAVARAERIDEAMRCRGFAGRFALIDESRFGRADAGFAAGLGLVLALTLAADRLG</sequence>
<evidence type="ECO:0000256" key="2">
    <source>
        <dbReference type="ARBA" id="ARBA00008564"/>
    </source>
</evidence>
<keyword evidence="4 7" id="KW-0812">Transmembrane</keyword>
<protein>
    <submittedName>
        <fullName evidence="8">Cobalt ECF transporter T component CbiQ</fullName>
    </submittedName>
</protein>
<dbReference type="PANTHER" id="PTHR34857">
    <property type="entry name" value="SLL0384 PROTEIN"/>
    <property type="match status" value="1"/>
</dbReference>
<feature type="transmembrane region" description="Helical" evidence="7">
    <location>
        <begin position="30"/>
        <end position="47"/>
    </location>
</feature>
<evidence type="ECO:0000256" key="7">
    <source>
        <dbReference type="SAM" id="Phobius"/>
    </source>
</evidence>
<keyword evidence="9" id="KW-1185">Reference proteome</keyword>
<dbReference type="InterPro" id="IPR051611">
    <property type="entry name" value="ECF_transporter_component"/>
</dbReference>
<evidence type="ECO:0000256" key="3">
    <source>
        <dbReference type="ARBA" id="ARBA00022475"/>
    </source>
</evidence>
<dbReference type="InterPro" id="IPR012809">
    <property type="entry name" value="ECF_CbiQ"/>
</dbReference>
<dbReference type="NCBIfam" id="TIGR02454">
    <property type="entry name" value="ECF_T_CbiQ"/>
    <property type="match status" value="1"/>
</dbReference>
<organism evidence="8 9">
    <name type="scientific">Phaeospirillum tilakii</name>
    <dbReference type="NCBI Taxonomy" id="741673"/>
    <lineage>
        <taxon>Bacteria</taxon>
        <taxon>Pseudomonadati</taxon>
        <taxon>Pseudomonadota</taxon>
        <taxon>Alphaproteobacteria</taxon>
        <taxon>Rhodospirillales</taxon>
        <taxon>Rhodospirillaceae</taxon>
        <taxon>Phaeospirillum</taxon>
    </lineage>
</organism>
<comment type="caution">
    <text evidence="8">The sequence shown here is derived from an EMBL/GenBank/DDBJ whole genome shotgun (WGS) entry which is preliminary data.</text>
</comment>
<reference evidence="9" key="1">
    <citation type="journal article" date="2019" name="Int. J. Syst. Evol. Microbiol.">
        <title>The Global Catalogue of Microorganisms (GCM) 10K type strain sequencing project: providing services to taxonomists for standard genome sequencing and annotation.</title>
        <authorList>
            <consortium name="The Broad Institute Genomics Platform"/>
            <consortium name="The Broad Institute Genome Sequencing Center for Infectious Disease"/>
            <person name="Wu L."/>
            <person name="Ma J."/>
        </authorList>
    </citation>
    <scope>NUCLEOTIDE SEQUENCE [LARGE SCALE GENOMIC DNA]</scope>
    <source>
        <strain evidence="9">KCTC 15012</strain>
    </source>
</reference>
<dbReference type="InterPro" id="IPR003339">
    <property type="entry name" value="ABC/ECF_trnsptr_transmembrane"/>
</dbReference>
<gene>
    <name evidence="8" type="primary">cbiQ</name>
    <name evidence="8" type="ORF">ACFSNB_01375</name>
</gene>
<keyword evidence="3" id="KW-1003">Cell membrane</keyword>
<dbReference type="PANTHER" id="PTHR34857:SF2">
    <property type="entry name" value="SLL0384 PROTEIN"/>
    <property type="match status" value="1"/>
</dbReference>
<evidence type="ECO:0000256" key="5">
    <source>
        <dbReference type="ARBA" id="ARBA00022989"/>
    </source>
</evidence>
<evidence type="ECO:0000256" key="6">
    <source>
        <dbReference type="ARBA" id="ARBA00023136"/>
    </source>
</evidence>
<evidence type="ECO:0000256" key="4">
    <source>
        <dbReference type="ARBA" id="ARBA00022692"/>
    </source>
</evidence>
<proteinExistence type="inferred from homology"/>
<dbReference type="Proteomes" id="UP001597296">
    <property type="component" value="Unassembled WGS sequence"/>
</dbReference>
<name>A0ABW5C8Q8_9PROT</name>